<evidence type="ECO:0000313" key="1">
    <source>
        <dbReference type="EMBL" id="SUM32027.1"/>
    </source>
</evidence>
<organism evidence="1 2">
    <name type="scientific">Staphylococcus gallinarum</name>
    <dbReference type="NCBI Taxonomy" id="1293"/>
    <lineage>
        <taxon>Bacteria</taxon>
        <taxon>Bacillati</taxon>
        <taxon>Bacillota</taxon>
        <taxon>Bacilli</taxon>
        <taxon>Bacillales</taxon>
        <taxon>Staphylococcaceae</taxon>
        <taxon>Staphylococcus</taxon>
    </lineage>
</organism>
<name>A0A380FCV9_STAGA</name>
<accession>A0A380FCV9</accession>
<dbReference type="EMBL" id="UHDK01000001">
    <property type="protein sequence ID" value="SUM32027.1"/>
    <property type="molecule type" value="Genomic_DNA"/>
</dbReference>
<reference evidence="1 2" key="1">
    <citation type="submission" date="2018-06" db="EMBL/GenBank/DDBJ databases">
        <authorList>
            <consortium name="Pathogen Informatics"/>
            <person name="Doyle S."/>
        </authorList>
    </citation>
    <scope>NUCLEOTIDE SEQUENCE [LARGE SCALE GENOMIC DNA]</scope>
    <source>
        <strain evidence="1 2">NCTC12195</strain>
    </source>
</reference>
<protein>
    <submittedName>
        <fullName evidence="1">Uncharacterized protein</fullName>
    </submittedName>
</protein>
<sequence>MKRFLITILVILGVVYYKNREINAIHEFYAVEDEE</sequence>
<dbReference type="Proteomes" id="UP000255277">
    <property type="component" value="Unassembled WGS sequence"/>
</dbReference>
<gene>
    <name evidence="1" type="ORF">NCTC12195_01464</name>
</gene>
<dbReference type="AlphaFoldDB" id="A0A380FCV9"/>
<proteinExistence type="predicted"/>
<evidence type="ECO:0000313" key="2">
    <source>
        <dbReference type="Proteomes" id="UP000255277"/>
    </source>
</evidence>